<dbReference type="InterPro" id="IPR051199">
    <property type="entry name" value="LPS_LOS_Heptosyltrfase"/>
</dbReference>
<dbReference type="PANTHER" id="PTHR30160:SF1">
    <property type="entry name" value="LIPOPOLYSACCHARIDE 1,2-N-ACETYLGLUCOSAMINETRANSFERASE-RELATED"/>
    <property type="match status" value="1"/>
</dbReference>
<evidence type="ECO:0000256" key="2">
    <source>
        <dbReference type="ARBA" id="ARBA00022679"/>
    </source>
</evidence>
<dbReference type="GO" id="GO:0008713">
    <property type="term" value="F:ADP-heptose-lipopolysaccharide heptosyltransferase activity"/>
    <property type="evidence" value="ECO:0007669"/>
    <property type="project" value="TreeGrafter"/>
</dbReference>
<dbReference type="EMBL" id="CP020715">
    <property type="protein sequence ID" value="ARJ06350.1"/>
    <property type="molecule type" value="Genomic_DNA"/>
</dbReference>
<keyword evidence="4" id="KW-1185">Reference proteome</keyword>
<name>A0A1X9LWD1_9MICO</name>
<dbReference type="Gene3D" id="3.40.50.2000">
    <property type="entry name" value="Glycogen Phosphorylase B"/>
    <property type="match status" value="2"/>
</dbReference>
<dbReference type="GO" id="GO:0005829">
    <property type="term" value="C:cytosol"/>
    <property type="evidence" value="ECO:0007669"/>
    <property type="project" value="TreeGrafter"/>
</dbReference>
<accession>A0A1X9LWD1</accession>
<organism evidence="3 4">
    <name type="scientific">Cnuibacter physcomitrellae</name>
    <dbReference type="NCBI Taxonomy" id="1619308"/>
    <lineage>
        <taxon>Bacteria</taxon>
        <taxon>Bacillati</taxon>
        <taxon>Actinomycetota</taxon>
        <taxon>Actinomycetes</taxon>
        <taxon>Micrococcales</taxon>
        <taxon>Microbacteriaceae</taxon>
        <taxon>Cnuibacter</taxon>
    </lineage>
</organism>
<dbReference type="SUPFAM" id="SSF53756">
    <property type="entry name" value="UDP-Glycosyltransferase/glycogen phosphorylase"/>
    <property type="match status" value="1"/>
</dbReference>
<keyword evidence="2 3" id="KW-0808">Transferase</keyword>
<dbReference type="GO" id="GO:0009244">
    <property type="term" value="P:lipopolysaccharide core region biosynthetic process"/>
    <property type="evidence" value="ECO:0007669"/>
    <property type="project" value="TreeGrafter"/>
</dbReference>
<dbReference type="CDD" id="cd03789">
    <property type="entry name" value="GT9_LPS_heptosyltransferase"/>
    <property type="match status" value="1"/>
</dbReference>
<dbReference type="STRING" id="1619308.B5808_14855"/>
<dbReference type="RefSeq" id="WP_085020488.1">
    <property type="nucleotide sequence ID" value="NZ_BMHD01000001.1"/>
</dbReference>
<sequence length="322" mass="33907">MTSPRWPDDRPVLLALRTLKLGDLLVAVPAVKGLARAFPAHRIVLAVPGWLEPIVRLVDGVDELLPTPGLDDPLPLAPGEVDIAVNLHGSGPESRTLIDLLQARSSIVHRVPEIDDLVAGDPRMPDWQPELGERDRWVRLLAAYGIPADADDVALLSPAERVDVVGAAVVHVGAFYPSRQWPVERFGVVARALEARGERVVLTGSSGERERALAVAAAAGLPASRVLAGELGLAEFAGVIEDARVVVSADTGAAHLASAYGRPSVVLFGPASPQNWGPPPGPHVVLTDESKRRGDAFALDPDPAILAVTPDDVLAAVGRLLA</sequence>
<dbReference type="Pfam" id="PF01075">
    <property type="entry name" value="Glyco_transf_9"/>
    <property type="match status" value="1"/>
</dbReference>
<evidence type="ECO:0000313" key="4">
    <source>
        <dbReference type="Proteomes" id="UP000192775"/>
    </source>
</evidence>
<protein>
    <submittedName>
        <fullName evidence="3">Glycosyl transferase</fullName>
    </submittedName>
</protein>
<keyword evidence="1" id="KW-0328">Glycosyltransferase</keyword>
<dbReference type="Proteomes" id="UP000192775">
    <property type="component" value="Chromosome"/>
</dbReference>
<reference evidence="3 4" key="1">
    <citation type="submission" date="2017-04" db="EMBL/GenBank/DDBJ databases">
        <authorList>
            <person name="Afonso C.L."/>
            <person name="Miller P.J."/>
            <person name="Scott M.A."/>
            <person name="Spackman E."/>
            <person name="Goraichik I."/>
            <person name="Dimitrov K.M."/>
            <person name="Suarez D.L."/>
            <person name="Swayne D.E."/>
        </authorList>
    </citation>
    <scope>NUCLEOTIDE SEQUENCE [LARGE SCALE GENOMIC DNA]</scope>
    <source>
        <strain evidence="4">XA(T)</strain>
    </source>
</reference>
<dbReference type="KEGG" id="cphy:B5808_14855"/>
<dbReference type="InterPro" id="IPR002201">
    <property type="entry name" value="Glyco_trans_9"/>
</dbReference>
<evidence type="ECO:0000256" key="1">
    <source>
        <dbReference type="ARBA" id="ARBA00022676"/>
    </source>
</evidence>
<gene>
    <name evidence="3" type="ORF">B5808_14855</name>
</gene>
<dbReference type="AlphaFoldDB" id="A0A1X9LWD1"/>
<proteinExistence type="predicted"/>
<evidence type="ECO:0000313" key="3">
    <source>
        <dbReference type="EMBL" id="ARJ06350.1"/>
    </source>
</evidence>
<dbReference type="PANTHER" id="PTHR30160">
    <property type="entry name" value="TETRAACYLDISACCHARIDE 4'-KINASE-RELATED"/>
    <property type="match status" value="1"/>
</dbReference>